<evidence type="ECO:0000256" key="4">
    <source>
        <dbReference type="ARBA" id="ARBA00022827"/>
    </source>
</evidence>
<dbReference type="AlphaFoldDB" id="A0A381W9S5"/>
<dbReference type="SUPFAM" id="SSF55103">
    <property type="entry name" value="FAD-linked oxidases, C-terminal domain"/>
    <property type="match status" value="1"/>
</dbReference>
<feature type="non-terminal residue" evidence="6">
    <location>
        <position position="477"/>
    </location>
</feature>
<dbReference type="Gene3D" id="1.10.45.10">
    <property type="entry name" value="Vanillyl-alcohol Oxidase, Chain A, domain 4"/>
    <property type="match status" value="1"/>
</dbReference>
<dbReference type="InterPro" id="IPR016166">
    <property type="entry name" value="FAD-bd_PCMH"/>
</dbReference>
<keyword evidence="4" id="KW-0274">FAD</keyword>
<reference evidence="6" key="1">
    <citation type="submission" date="2018-05" db="EMBL/GenBank/DDBJ databases">
        <authorList>
            <person name="Lanie J.A."/>
            <person name="Ng W.-L."/>
            <person name="Kazmierczak K.M."/>
            <person name="Andrzejewski T.M."/>
            <person name="Davidsen T.M."/>
            <person name="Wayne K.J."/>
            <person name="Tettelin H."/>
            <person name="Glass J.I."/>
            <person name="Rusch D."/>
            <person name="Podicherti R."/>
            <person name="Tsui H.-C.T."/>
            <person name="Winkler M.E."/>
        </authorList>
    </citation>
    <scope>NUCLEOTIDE SEQUENCE</scope>
</reference>
<dbReference type="EMBL" id="UINC01011145">
    <property type="protein sequence ID" value="SVA49309.1"/>
    <property type="molecule type" value="Genomic_DNA"/>
</dbReference>
<evidence type="ECO:0000256" key="1">
    <source>
        <dbReference type="ARBA" id="ARBA00001974"/>
    </source>
</evidence>
<dbReference type="Pfam" id="PF02913">
    <property type="entry name" value="FAD-oxidase_C"/>
    <property type="match status" value="1"/>
</dbReference>
<accession>A0A381W9S5</accession>
<dbReference type="PANTHER" id="PTHR43716:SF2">
    <property type="entry name" value="BLL6224 PROTEIN"/>
    <property type="match status" value="1"/>
</dbReference>
<dbReference type="GO" id="GO:0003824">
    <property type="term" value="F:catalytic activity"/>
    <property type="evidence" value="ECO:0007669"/>
    <property type="project" value="InterPro"/>
</dbReference>
<feature type="domain" description="FAD-binding PCMH-type" evidence="5">
    <location>
        <begin position="35"/>
        <end position="214"/>
    </location>
</feature>
<sequence length="477" mass="51588">VTDLNRQLSEIVGDRHVVSDELGKVEFLEERRGKFIGQGEAVILPGTVEEVQRVVRCCASQQQPIVPQGGNTGLCGGAVSRSGDVLINLRRLNRILDIDPINQTMTVQAGCVLADIQQAARESNCHFPLSLGAEGTCQIGGNLSTNAGGINVLRFGNAREQVLGLEAVLPDGRLWNDMGELRKNNTGYDLKNLLIGAEGTLGIITAAVLKLHPVPQQTETAFVALRDLEASLELLTSARADSGGALSSFELVPSMGIKLAERYIPNCSNPIQSDHEWQIIIVYSGAGPDLRTTLENTLASAFDKGTVVDAVVSSSEAQTAQIWRIREGLVEAQRHGGERYTYDVAVKVSQVPKFIQQASSLAKQRMPGIQPYPFGHVGDGNIHLSLFQPPGSDADQFRSRLPEFDNLIFDLVHDLKGSFSAEHGVGLLKLDEMTDYKDPVGLSMMRAIKKALDPLNIMNPGKVIPREVSAELGNPDS</sequence>
<dbReference type="PANTHER" id="PTHR43716">
    <property type="entry name" value="D-2-HYDROXYGLUTARATE DEHYDROGENASE, MITOCHONDRIAL"/>
    <property type="match status" value="1"/>
</dbReference>
<dbReference type="InterPro" id="IPR051264">
    <property type="entry name" value="FAD-oxidored/transferase_4"/>
</dbReference>
<evidence type="ECO:0000256" key="2">
    <source>
        <dbReference type="ARBA" id="ARBA00008000"/>
    </source>
</evidence>
<feature type="non-terminal residue" evidence="6">
    <location>
        <position position="1"/>
    </location>
</feature>
<proteinExistence type="inferred from homology"/>
<dbReference type="Gene3D" id="3.30.43.10">
    <property type="entry name" value="Uridine Diphospho-n-acetylenolpyruvylglucosamine Reductase, domain 2"/>
    <property type="match status" value="1"/>
</dbReference>
<dbReference type="GO" id="GO:0022904">
    <property type="term" value="P:respiratory electron transport chain"/>
    <property type="evidence" value="ECO:0007669"/>
    <property type="project" value="TreeGrafter"/>
</dbReference>
<dbReference type="InterPro" id="IPR016164">
    <property type="entry name" value="FAD-linked_Oxase-like_C"/>
</dbReference>
<name>A0A381W9S5_9ZZZZ</name>
<protein>
    <recommendedName>
        <fullName evidence="5">FAD-binding PCMH-type domain-containing protein</fullName>
    </recommendedName>
</protein>
<dbReference type="InterPro" id="IPR016167">
    <property type="entry name" value="FAD-bd_PCMH_sub1"/>
</dbReference>
<dbReference type="FunFam" id="1.10.45.10:FF:000001">
    <property type="entry name" value="D-lactate dehydrogenase mitochondrial"/>
    <property type="match status" value="1"/>
</dbReference>
<evidence type="ECO:0000313" key="6">
    <source>
        <dbReference type="EMBL" id="SVA49309.1"/>
    </source>
</evidence>
<dbReference type="Gene3D" id="3.30.70.2740">
    <property type="match status" value="1"/>
</dbReference>
<dbReference type="Gene3D" id="3.30.465.10">
    <property type="match status" value="1"/>
</dbReference>
<comment type="similarity">
    <text evidence="2">Belongs to the FAD-binding oxidoreductase/transferase type 4 family.</text>
</comment>
<dbReference type="InterPro" id="IPR036318">
    <property type="entry name" value="FAD-bd_PCMH-like_sf"/>
</dbReference>
<dbReference type="InterPro" id="IPR016171">
    <property type="entry name" value="Vanillyl_alc_oxidase_C-sub2"/>
</dbReference>
<organism evidence="6">
    <name type="scientific">marine metagenome</name>
    <dbReference type="NCBI Taxonomy" id="408172"/>
    <lineage>
        <taxon>unclassified sequences</taxon>
        <taxon>metagenomes</taxon>
        <taxon>ecological metagenomes</taxon>
    </lineage>
</organism>
<dbReference type="InterPro" id="IPR016169">
    <property type="entry name" value="FAD-bd_PCMH_sub2"/>
</dbReference>
<comment type="cofactor">
    <cofactor evidence="1">
        <name>FAD</name>
        <dbReference type="ChEBI" id="CHEBI:57692"/>
    </cofactor>
</comment>
<dbReference type="PROSITE" id="PS51387">
    <property type="entry name" value="FAD_PCMH"/>
    <property type="match status" value="1"/>
</dbReference>
<evidence type="ECO:0000256" key="3">
    <source>
        <dbReference type="ARBA" id="ARBA00022630"/>
    </source>
</evidence>
<dbReference type="Pfam" id="PF01565">
    <property type="entry name" value="FAD_binding_4"/>
    <property type="match status" value="1"/>
</dbReference>
<dbReference type="InterPro" id="IPR006094">
    <property type="entry name" value="Oxid_FAD_bind_N"/>
</dbReference>
<dbReference type="InterPro" id="IPR004113">
    <property type="entry name" value="FAD-bd_oxidored_4_C"/>
</dbReference>
<dbReference type="SUPFAM" id="SSF56176">
    <property type="entry name" value="FAD-binding/transporter-associated domain-like"/>
    <property type="match status" value="1"/>
</dbReference>
<dbReference type="GO" id="GO:0071949">
    <property type="term" value="F:FAD binding"/>
    <property type="evidence" value="ECO:0007669"/>
    <property type="project" value="InterPro"/>
</dbReference>
<evidence type="ECO:0000259" key="5">
    <source>
        <dbReference type="PROSITE" id="PS51387"/>
    </source>
</evidence>
<keyword evidence="3" id="KW-0285">Flavoprotein</keyword>
<dbReference type="Gene3D" id="3.30.70.2190">
    <property type="match status" value="1"/>
</dbReference>
<gene>
    <name evidence="6" type="ORF">METZ01_LOCUS102163</name>
</gene>